<keyword evidence="4" id="KW-0560">Oxidoreductase</keyword>
<feature type="domain" description="Plastocyanin-like" evidence="13">
    <location>
        <begin position="34"/>
        <end position="141"/>
    </location>
</feature>
<dbReference type="FunFam" id="2.60.40.420:FF:000036">
    <property type="entry name" value="L-ascorbate oxidase"/>
    <property type="match status" value="1"/>
</dbReference>
<dbReference type="InterPro" id="IPR001138">
    <property type="entry name" value="Zn2Cys6_DnaBD"/>
</dbReference>
<gene>
    <name evidence="14" type="ORF">PISL3812_04427</name>
</gene>
<evidence type="ECO:0000256" key="1">
    <source>
        <dbReference type="ARBA" id="ARBA00010609"/>
    </source>
</evidence>
<dbReference type="Pfam" id="PF00394">
    <property type="entry name" value="Cu-oxidase"/>
    <property type="match status" value="1"/>
</dbReference>
<dbReference type="Proteomes" id="UP000054383">
    <property type="component" value="Unassembled WGS sequence"/>
</dbReference>
<evidence type="ECO:0000259" key="13">
    <source>
        <dbReference type="Pfam" id="PF07732"/>
    </source>
</evidence>
<feature type="signal peptide" evidence="10">
    <location>
        <begin position="1"/>
        <end position="19"/>
    </location>
</feature>
<dbReference type="InterPro" id="IPR011706">
    <property type="entry name" value="Cu-oxidase_C"/>
</dbReference>
<dbReference type="GO" id="GO:0016491">
    <property type="term" value="F:oxidoreductase activity"/>
    <property type="evidence" value="ECO:0007669"/>
    <property type="project" value="UniProtKB-KW"/>
</dbReference>
<evidence type="ECO:0000259" key="11">
    <source>
        <dbReference type="Pfam" id="PF00394"/>
    </source>
</evidence>
<dbReference type="OrthoDB" id="2121828at2759"/>
<evidence type="ECO:0000256" key="5">
    <source>
        <dbReference type="ARBA" id="ARBA00023008"/>
    </source>
</evidence>
<evidence type="ECO:0000256" key="9">
    <source>
        <dbReference type="ARBA" id="ARBA00023242"/>
    </source>
</evidence>
<evidence type="ECO:0000256" key="8">
    <source>
        <dbReference type="ARBA" id="ARBA00023180"/>
    </source>
</evidence>
<dbReference type="InterPro" id="IPR001117">
    <property type="entry name" value="Cu-oxidase_2nd"/>
</dbReference>
<dbReference type="PANTHER" id="PTHR38791">
    <property type="entry name" value="ZN(II)2CYS6 TRANSCRIPTION FACTOR (EUROFUNG)-RELATED-RELATED"/>
    <property type="match status" value="1"/>
</dbReference>
<protein>
    <recommendedName>
        <fullName evidence="16">Laccase-1</fullName>
    </recommendedName>
</protein>
<feature type="chain" id="PRO_5006711338" description="Laccase-1" evidence="10">
    <location>
        <begin position="20"/>
        <end position="998"/>
    </location>
</feature>
<dbReference type="InterPro" id="IPR011707">
    <property type="entry name" value="Cu-oxidase-like_N"/>
</dbReference>
<evidence type="ECO:0000256" key="2">
    <source>
        <dbReference type="ARBA" id="ARBA00022723"/>
    </source>
</evidence>
<evidence type="ECO:0008006" key="16">
    <source>
        <dbReference type="Google" id="ProtNLM"/>
    </source>
</evidence>
<dbReference type="InterPro" id="IPR021858">
    <property type="entry name" value="Fun_TF"/>
</dbReference>
<evidence type="ECO:0000256" key="3">
    <source>
        <dbReference type="ARBA" id="ARBA00022729"/>
    </source>
</evidence>
<dbReference type="CDD" id="cd13850">
    <property type="entry name" value="CuRO_1_Abr2_like"/>
    <property type="match status" value="1"/>
</dbReference>
<keyword evidence="15" id="KW-1185">Reference proteome</keyword>
<keyword evidence="2" id="KW-0479">Metal-binding</keyword>
<evidence type="ECO:0000313" key="15">
    <source>
        <dbReference type="Proteomes" id="UP000054383"/>
    </source>
</evidence>
<dbReference type="STRING" id="28573.A0A0U1LXS1"/>
<reference evidence="14 15" key="1">
    <citation type="submission" date="2015-04" db="EMBL/GenBank/DDBJ databases">
        <authorList>
            <person name="Syromyatnikov M.Y."/>
            <person name="Popov V.N."/>
        </authorList>
    </citation>
    <scope>NUCLEOTIDE SEQUENCE [LARGE SCALE GENOMIC DNA]</scope>
    <source>
        <strain evidence="14">WF-38-12</strain>
    </source>
</reference>
<dbReference type="GO" id="GO:0000981">
    <property type="term" value="F:DNA-binding transcription factor activity, RNA polymerase II-specific"/>
    <property type="evidence" value="ECO:0007669"/>
    <property type="project" value="InterPro"/>
</dbReference>
<dbReference type="InterPro" id="IPR053175">
    <property type="entry name" value="DHMBA_Reg_Transcription_Factor"/>
</dbReference>
<dbReference type="GO" id="GO:0008270">
    <property type="term" value="F:zinc ion binding"/>
    <property type="evidence" value="ECO:0007669"/>
    <property type="project" value="InterPro"/>
</dbReference>
<dbReference type="Pfam" id="PF11951">
    <property type="entry name" value="Fungal_trans_2"/>
    <property type="match status" value="1"/>
</dbReference>
<dbReference type="GO" id="GO:0005507">
    <property type="term" value="F:copper ion binding"/>
    <property type="evidence" value="ECO:0007669"/>
    <property type="project" value="InterPro"/>
</dbReference>
<keyword evidence="7" id="KW-0804">Transcription</keyword>
<keyword evidence="3 10" id="KW-0732">Signal</keyword>
<sequence length="998" mass="111076">MAVSRQVLYLTGLATLAHSACVHFNLDLTWGVGAPNGQQREMIFVNGQFPGPPIVVDEGDDVTVTVNNYLPFNTTIHFHGIEQKYTAWSDGVPGLTQWAIQPNYTFDYQWHATQYGTYWYHSHDMATVQDGLYGAIRIRPSPKRKNPFSMITNDTAEVEKIRVAEKNAELIMVSDWTQYTSFEYMDAMKQTGYDIFCSDSVLIQGKGSVYCPGQEVLDSLVIDSVKEVLNTTVTDKGCLPFVTGTQGLWPHEPDKLPARLNSGCVASDGPKAVIEVNPTYGWASLNFIGGASEKALVVSIDEHPMWVYEVDGRYIEPQYAHTLEMYNGERYAALIKLDKEPANYNITIANDGGNQIVAAYATLQYAGGESSTRASTPYINYGGQPTSSDIIPLNVSNLPPFPPVYPGKQADGFYLLNLSRINSSWEWSLDGTAFLPANLDAMEPAIYNPSSSEITNALKITTRNNTWVDIVFQVSIEDPTVTPLEPPHPMHKHSNKMFLIGSGQGTFNWSSVDEEESLPRAVLYAESGAWQCCDQRRPSCGQCLRANQECYGYRDTSILRIHDHTQEVSAKAKARREPLNAEQSTSMLPLIPQPVPSDERDIFSYSVGTLQSHGFLSILPDLLLTDPSSALQATIKAVGLASVSRVQRLPGITRSAGENYGEALLATNAALKDPVTAKSDSTLAAVVLLSLYEMITFQTPNTMHSWFNHVQGATSLLELRGEEQLNSHTGLELFTLAVSAAFFRHSRYDVSRVVELSKVARSKQAALSQPVEDLYSILIQFNNLAAEVDAAELGHGLHENLGLFIEKCLHVDANLRSWAMSLGPFWQYTVFDGDLPSHLNDYIHFPTIYGGKCHVYQNYDIASMWNHYRQTRIVINEMIRSMSVHLCEVNRAPECQRTMIQSIAIIKQMADDICTSISYCFKNSRTIFAAALRVLWPLFVAAKSMGTEPTTREWILLTLDRIGSMTGILQAMNMSQFIRQGTKLPIIPGTWEQENDME</sequence>
<dbReference type="Pfam" id="PF07731">
    <property type="entry name" value="Cu-oxidase_2"/>
    <property type="match status" value="1"/>
</dbReference>
<feature type="domain" description="Plastocyanin-like" evidence="11">
    <location>
        <begin position="170"/>
        <end position="367"/>
    </location>
</feature>
<evidence type="ECO:0000256" key="7">
    <source>
        <dbReference type="ARBA" id="ARBA00023163"/>
    </source>
</evidence>
<dbReference type="CDD" id="cd13876">
    <property type="entry name" value="CuRO_2_Abr2_like"/>
    <property type="match status" value="1"/>
</dbReference>
<name>A0A0U1LXS1_TALIS</name>
<evidence type="ECO:0000256" key="10">
    <source>
        <dbReference type="SAM" id="SignalP"/>
    </source>
</evidence>
<dbReference type="InterPro" id="IPR008972">
    <property type="entry name" value="Cupredoxin"/>
</dbReference>
<comment type="similarity">
    <text evidence="1">Belongs to the multicopper oxidase family.</text>
</comment>
<dbReference type="Gene3D" id="2.60.40.420">
    <property type="entry name" value="Cupredoxins - blue copper proteins"/>
    <property type="match status" value="3"/>
</dbReference>
<evidence type="ECO:0000256" key="4">
    <source>
        <dbReference type="ARBA" id="ARBA00023002"/>
    </source>
</evidence>
<evidence type="ECO:0000256" key="6">
    <source>
        <dbReference type="ARBA" id="ARBA00023015"/>
    </source>
</evidence>
<dbReference type="Pfam" id="PF07732">
    <property type="entry name" value="Cu-oxidase_3"/>
    <property type="match status" value="1"/>
</dbReference>
<evidence type="ECO:0000313" key="14">
    <source>
        <dbReference type="EMBL" id="CRG87410.1"/>
    </source>
</evidence>
<dbReference type="SUPFAM" id="SSF49503">
    <property type="entry name" value="Cupredoxins"/>
    <property type="match status" value="3"/>
</dbReference>
<keyword evidence="8" id="KW-0325">Glycoprotein</keyword>
<feature type="domain" description="Plastocyanin-like" evidence="12">
    <location>
        <begin position="455"/>
        <end position="512"/>
    </location>
</feature>
<dbReference type="PANTHER" id="PTHR38791:SF5">
    <property type="entry name" value="TRANSCRIPTION FACTOR DBAG-RELATED"/>
    <property type="match status" value="1"/>
</dbReference>
<proteinExistence type="inferred from homology"/>
<keyword evidence="9" id="KW-0539">Nucleus</keyword>
<keyword evidence="5" id="KW-0186">Copper</keyword>
<accession>A0A0U1LXS1</accession>
<organism evidence="14 15">
    <name type="scientific">Talaromyces islandicus</name>
    <name type="common">Penicillium islandicum</name>
    <dbReference type="NCBI Taxonomy" id="28573"/>
    <lineage>
        <taxon>Eukaryota</taxon>
        <taxon>Fungi</taxon>
        <taxon>Dikarya</taxon>
        <taxon>Ascomycota</taxon>
        <taxon>Pezizomycotina</taxon>
        <taxon>Eurotiomycetes</taxon>
        <taxon>Eurotiomycetidae</taxon>
        <taxon>Eurotiales</taxon>
        <taxon>Trichocomaceae</taxon>
        <taxon>Talaromyces</taxon>
        <taxon>Talaromyces sect. Islandici</taxon>
    </lineage>
</organism>
<dbReference type="CDD" id="cd00067">
    <property type="entry name" value="GAL4"/>
    <property type="match status" value="1"/>
</dbReference>
<dbReference type="AlphaFoldDB" id="A0A0U1LXS1"/>
<dbReference type="EMBL" id="CVMT01000003">
    <property type="protein sequence ID" value="CRG87410.1"/>
    <property type="molecule type" value="Genomic_DNA"/>
</dbReference>
<evidence type="ECO:0000259" key="12">
    <source>
        <dbReference type="Pfam" id="PF07731"/>
    </source>
</evidence>
<keyword evidence="6" id="KW-0805">Transcription regulation</keyword>